<name>A0A644UU68_9ZZZZ</name>
<dbReference type="EMBL" id="VSSQ01000165">
    <property type="protein sequence ID" value="MPL82610.1"/>
    <property type="molecule type" value="Genomic_DNA"/>
</dbReference>
<organism evidence="2">
    <name type="scientific">bioreactor metagenome</name>
    <dbReference type="NCBI Taxonomy" id="1076179"/>
    <lineage>
        <taxon>unclassified sequences</taxon>
        <taxon>metagenomes</taxon>
        <taxon>ecological metagenomes</taxon>
    </lineage>
</organism>
<evidence type="ECO:0000256" key="1">
    <source>
        <dbReference type="SAM" id="Phobius"/>
    </source>
</evidence>
<feature type="transmembrane region" description="Helical" evidence="1">
    <location>
        <begin position="49"/>
        <end position="67"/>
    </location>
</feature>
<accession>A0A644UU68</accession>
<sequence length="278" mass="31135">MLNELYEWIVELEGSTYTVFQTILYALLVLLGLYILYRCLKKADIPIDTPLILTGLSYIILGGLLRVVEDTGMVPEPWWILFVTPQVYILTLIFAVVMLFISYQLQKKKVVISYTTPFMLGGVISSLIAAGFLVWFGFTRATEVDLGSGIAVFLIAAAAAAALWAVLRYLFRWEYINEPLYLVLIAGHMLDASATSYALEFKGYIEQHVLGSTLIELTGTPYVMFALKIAVLIPAVWVLEKFRKEEGMESIWHLVLLAMIVVGLAPGLRDVLRMVLGI</sequence>
<feature type="transmembrane region" description="Helical" evidence="1">
    <location>
        <begin position="150"/>
        <end position="171"/>
    </location>
</feature>
<keyword evidence="1" id="KW-1133">Transmembrane helix</keyword>
<feature type="transmembrane region" description="Helical" evidence="1">
    <location>
        <begin position="219"/>
        <end position="239"/>
    </location>
</feature>
<keyword evidence="1" id="KW-0472">Membrane</keyword>
<proteinExistence type="predicted"/>
<dbReference type="PANTHER" id="PTHR40700:SF1">
    <property type="entry name" value="DUF63 DOMAIN-CONTAINING PROTEIN"/>
    <property type="match status" value="1"/>
</dbReference>
<feature type="transmembrane region" description="Helical" evidence="1">
    <location>
        <begin position="251"/>
        <end position="268"/>
    </location>
</feature>
<dbReference type="PANTHER" id="PTHR40700">
    <property type="entry name" value="HYPOTHETICAL MEMBRANE PROTEIN, CONSERVED, DUF63 FAMILY"/>
    <property type="match status" value="1"/>
</dbReference>
<keyword evidence="1" id="KW-0812">Transmembrane</keyword>
<dbReference type="AlphaFoldDB" id="A0A644UU68"/>
<dbReference type="InterPro" id="IPR002749">
    <property type="entry name" value="DUF63"/>
</dbReference>
<feature type="transmembrane region" description="Helical" evidence="1">
    <location>
        <begin position="117"/>
        <end position="138"/>
    </location>
</feature>
<evidence type="ECO:0008006" key="3">
    <source>
        <dbReference type="Google" id="ProtNLM"/>
    </source>
</evidence>
<dbReference type="Pfam" id="PF01889">
    <property type="entry name" value="DUF63"/>
    <property type="match status" value="1"/>
</dbReference>
<comment type="caution">
    <text evidence="2">The sequence shown here is derived from an EMBL/GenBank/DDBJ whole genome shotgun (WGS) entry which is preliminary data.</text>
</comment>
<feature type="transmembrane region" description="Helical" evidence="1">
    <location>
        <begin position="87"/>
        <end position="105"/>
    </location>
</feature>
<reference evidence="2" key="1">
    <citation type="submission" date="2019-08" db="EMBL/GenBank/DDBJ databases">
        <authorList>
            <person name="Kucharzyk K."/>
            <person name="Murdoch R.W."/>
            <person name="Higgins S."/>
            <person name="Loffler F."/>
        </authorList>
    </citation>
    <scope>NUCLEOTIDE SEQUENCE</scope>
</reference>
<gene>
    <name evidence="2" type="ORF">SDC9_28556</name>
</gene>
<feature type="transmembrane region" description="Helical" evidence="1">
    <location>
        <begin position="20"/>
        <end position="37"/>
    </location>
</feature>
<evidence type="ECO:0000313" key="2">
    <source>
        <dbReference type="EMBL" id="MPL82610.1"/>
    </source>
</evidence>
<protein>
    <recommendedName>
        <fullName evidence="3">DUF63 domain-containing protein</fullName>
    </recommendedName>
</protein>
<feature type="transmembrane region" description="Helical" evidence="1">
    <location>
        <begin position="180"/>
        <end position="199"/>
    </location>
</feature>